<dbReference type="InterPro" id="IPR032861">
    <property type="entry name" value="TAXi_N"/>
</dbReference>
<evidence type="ECO:0000256" key="5">
    <source>
        <dbReference type="ARBA" id="ARBA00022801"/>
    </source>
</evidence>
<dbReference type="PROSITE" id="PS51767">
    <property type="entry name" value="PEPTIDASE_A1"/>
    <property type="match status" value="1"/>
</dbReference>
<dbReference type="InterPro" id="IPR051708">
    <property type="entry name" value="Plant_Aspart_Prot_A1"/>
</dbReference>
<dbReference type="PANTHER" id="PTHR47967">
    <property type="entry name" value="OS07G0603500 PROTEIN-RELATED"/>
    <property type="match status" value="1"/>
</dbReference>
<dbReference type="FunFam" id="2.40.70.10:FF:000022">
    <property type="entry name" value="Aspartyl protease AED3"/>
    <property type="match status" value="1"/>
</dbReference>
<evidence type="ECO:0000313" key="9">
    <source>
        <dbReference type="EMBL" id="KAK9055994.1"/>
    </source>
</evidence>
<evidence type="ECO:0000256" key="3">
    <source>
        <dbReference type="ARBA" id="ARBA00022729"/>
    </source>
</evidence>
<dbReference type="InterPro" id="IPR021109">
    <property type="entry name" value="Peptidase_aspartic_dom_sf"/>
</dbReference>
<name>A0AAP0GPT8_9ASTR</name>
<keyword evidence="6" id="KW-1015">Disulfide bond</keyword>
<evidence type="ECO:0000259" key="8">
    <source>
        <dbReference type="PROSITE" id="PS51767"/>
    </source>
</evidence>
<gene>
    <name evidence="9" type="ORF">SSX86_027081</name>
</gene>
<evidence type="ECO:0000256" key="7">
    <source>
        <dbReference type="ARBA" id="ARBA00023180"/>
    </source>
</evidence>
<keyword evidence="5" id="KW-0378">Hydrolase</keyword>
<dbReference type="PANTHER" id="PTHR47967:SF67">
    <property type="entry name" value="ASPARTYL PROTEASE AED3-LIKE"/>
    <property type="match status" value="1"/>
</dbReference>
<dbReference type="Gene3D" id="2.40.70.10">
    <property type="entry name" value="Acid Proteases"/>
    <property type="match status" value="2"/>
</dbReference>
<dbReference type="Pfam" id="PF14543">
    <property type="entry name" value="TAXi_N"/>
    <property type="match status" value="1"/>
</dbReference>
<accession>A0AAP0GPT8</accession>
<comment type="similarity">
    <text evidence="1">Belongs to the peptidase A1 family.</text>
</comment>
<organism evidence="9 10">
    <name type="scientific">Deinandra increscens subsp. villosa</name>
    <dbReference type="NCBI Taxonomy" id="3103831"/>
    <lineage>
        <taxon>Eukaryota</taxon>
        <taxon>Viridiplantae</taxon>
        <taxon>Streptophyta</taxon>
        <taxon>Embryophyta</taxon>
        <taxon>Tracheophyta</taxon>
        <taxon>Spermatophyta</taxon>
        <taxon>Magnoliopsida</taxon>
        <taxon>eudicotyledons</taxon>
        <taxon>Gunneridae</taxon>
        <taxon>Pentapetalae</taxon>
        <taxon>asterids</taxon>
        <taxon>campanulids</taxon>
        <taxon>Asterales</taxon>
        <taxon>Asteraceae</taxon>
        <taxon>Asteroideae</taxon>
        <taxon>Heliantheae alliance</taxon>
        <taxon>Madieae</taxon>
        <taxon>Madiinae</taxon>
        <taxon>Deinandra</taxon>
    </lineage>
</organism>
<keyword evidence="10" id="KW-1185">Reference proteome</keyword>
<evidence type="ECO:0000256" key="4">
    <source>
        <dbReference type="ARBA" id="ARBA00022750"/>
    </source>
</evidence>
<keyword evidence="3" id="KW-0732">Signal</keyword>
<protein>
    <recommendedName>
        <fullName evidence="8">Peptidase A1 domain-containing protein</fullName>
    </recommendedName>
</protein>
<sequence>MEVSPPLDMSADHSSIKKWNTVSYLTHKLHLQTNTLIMEALHLTLLFLVSLTLVHSLSPNCDSTSYGSTLRVYHVSSPCSPFRPKTALSWEESVLQMQADDRTRLVYLTSLVAGRSFVPVGSGRQIIQSPTYIVKASIGTPAQSLLMALDTSTDMALVPSVGCVGCSSLMFNSAKSTSFSSLACGADQCKQVQSTSCLGTTCSLNMTYGASTIAANLAQDNLTLATDSVVGYSFSSVQKVVGGSFPPQGVLGLGRGPLSFVTQSKSLYTSTFSYCLPSFKSSNFSGTLRLGLNGQPKNIKFTPLLVNPRRTSLYYVNLIGIRVGSKVVNIPPSALAFNPNTGGGTIIDSGTVFTRLVDAAYTAVRDEFRRRMGKAVVTSLGGFDTCYTVPIGKQVPTMTFMFAGLNMSLPQDNFLIHSSSGSTTCLAMSASPALNVIANMQQQNHRVLFDIPNSRLGISREICS</sequence>
<dbReference type="GO" id="GO:0006508">
    <property type="term" value="P:proteolysis"/>
    <property type="evidence" value="ECO:0007669"/>
    <property type="project" value="UniProtKB-KW"/>
</dbReference>
<evidence type="ECO:0000256" key="1">
    <source>
        <dbReference type="ARBA" id="ARBA00007447"/>
    </source>
</evidence>
<dbReference type="Proteomes" id="UP001408789">
    <property type="component" value="Unassembled WGS sequence"/>
</dbReference>
<evidence type="ECO:0000256" key="2">
    <source>
        <dbReference type="ARBA" id="ARBA00022670"/>
    </source>
</evidence>
<dbReference type="GO" id="GO:0004190">
    <property type="term" value="F:aspartic-type endopeptidase activity"/>
    <property type="evidence" value="ECO:0007669"/>
    <property type="project" value="UniProtKB-KW"/>
</dbReference>
<dbReference type="InterPro" id="IPR032799">
    <property type="entry name" value="TAXi_C"/>
</dbReference>
<reference evidence="9 10" key="1">
    <citation type="submission" date="2024-04" db="EMBL/GenBank/DDBJ databases">
        <title>The reference genome of an endangered Asteraceae, Deinandra increscens subsp. villosa, native to the Central Coast of California.</title>
        <authorList>
            <person name="Guilliams M."/>
            <person name="Hasenstab-Lehman K."/>
            <person name="Meyer R."/>
            <person name="Mcevoy S."/>
        </authorList>
    </citation>
    <scope>NUCLEOTIDE SEQUENCE [LARGE SCALE GENOMIC DNA]</scope>
    <source>
        <tissue evidence="9">Leaf</tissue>
    </source>
</reference>
<dbReference type="Pfam" id="PF14541">
    <property type="entry name" value="TAXi_C"/>
    <property type="match status" value="1"/>
</dbReference>
<comment type="caution">
    <text evidence="9">The sequence shown here is derived from an EMBL/GenBank/DDBJ whole genome shotgun (WGS) entry which is preliminary data.</text>
</comment>
<dbReference type="AlphaFoldDB" id="A0AAP0GPT8"/>
<evidence type="ECO:0000313" key="10">
    <source>
        <dbReference type="Proteomes" id="UP001408789"/>
    </source>
</evidence>
<dbReference type="EMBL" id="JBCNJP010000025">
    <property type="protein sequence ID" value="KAK9055994.1"/>
    <property type="molecule type" value="Genomic_DNA"/>
</dbReference>
<keyword evidence="4" id="KW-0064">Aspartyl protease</keyword>
<keyword evidence="2" id="KW-0645">Protease</keyword>
<proteinExistence type="inferred from homology"/>
<dbReference type="InterPro" id="IPR033121">
    <property type="entry name" value="PEPTIDASE_A1"/>
</dbReference>
<keyword evidence="7" id="KW-0325">Glycoprotein</keyword>
<feature type="domain" description="Peptidase A1" evidence="8">
    <location>
        <begin position="132"/>
        <end position="459"/>
    </location>
</feature>
<dbReference type="SUPFAM" id="SSF50630">
    <property type="entry name" value="Acid proteases"/>
    <property type="match status" value="1"/>
</dbReference>
<evidence type="ECO:0000256" key="6">
    <source>
        <dbReference type="ARBA" id="ARBA00023157"/>
    </source>
</evidence>